<dbReference type="InterPro" id="IPR053171">
    <property type="entry name" value="Viral_Tip_Attach_Protein"/>
</dbReference>
<dbReference type="InterPro" id="IPR032876">
    <property type="entry name" value="J_dom"/>
</dbReference>
<evidence type="ECO:0000259" key="3">
    <source>
        <dbReference type="Pfam" id="PF24801"/>
    </source>
</evidence>
<dbReference type="OrthoDB" id="6645671at2"/>
<evidence type="ECO:0000313" key="5">
    <source>
        <dbReference type="Proteomes" id="UP000092508"/>
    </source>
</evidence>
<gene>
    <name evidence="4" type="ORF">A9308_00515</name>
</gene>
<dbReference type="Pfam" id="PF24801">
    <property type="entry name" value="FNIII-A_GpJ"/>
    <property type="match status" value="1"/>
</dbReference>
<accession>A0A1B8Q8V8</accession>
<dbReference type="Proteomes" id="UP000092508">
    <property type="component" value="Unassembled WGS sequence"/>
</dbReference>
<evidence type="ECO:0000256" key="1">
    <source>
        <dbReference type="SAM" id="Coils"/>
    </source>
</evidence>
<proteinExistence type="predicted"/>
<dbReference type="SUPFAM" id="SSF49265">
    <property type="entry name" value="Fibronectin type III"/>
    <property type="match status" value="1"/>
</dbReference>
<keyword evidence="1" id="KW-0175">Coiled coil</keyword>
<dbReference type="Pfam" id="PF13550">
    <property type="entry name" value="Phage-tail_3"/>
    <property type="match status" value="1"/>
</dbReference>
<feature type="domain" description="Tip attachment protein J" evidence="2">
    <location>
        <begin position="344"/>
        <end position="510"/>
    </location>
</feature>
<comment type="caution">
    <text evidence="4">The sequence shown here is derived from an EMBL/GenBank/DDBJ whole genome shotgun (WGS) entry which is preliminary data.</text>
</comment>
<dbReference type="InterPro" id="IPR013783">
    <property type="entry name" value="Ig-like_fold"/>
</dbReference>
<dbReference type="PANTHER" id="PTHR36251">
    <property type="entry name" value="FELS-1 PROPHAGE HOST SPECIFICITY PROTEIN-RELATED"/>
    <property type="match status" value="1"/>
</dbReference>
<organism evidence="4 5">
    <name type="scientific">Faucicola atlantae</name>
    <dbReference type="NCBI Taxonomy" id="34059"/>
    <lineage>
        <taxon>Bacteria</taxon>
        <taxon>Pseudomonadati</taxon>
        <taxon>Pseudomonadota</taxon>
        <taxon>Gammaproteobacteria</taxon>
        <taxon>Moraxellales</taxon>
        <taxon>Moraxellaceae</taxon>
        <taxon>Faucicola</taxon>
    </lineage>
</organism>
<name>A0A1B8Q8V8_9GAMM</name>
<dbReference type="InterPro" id="IPR003961">
    <property type="entry name" value="FN3_dom"/>
</dbReference>
<feature type="coiled-coil region" evidence="1">
    <location>
        <begin position="1299"/>
        <end position="1333"/>
    </location>
</feature>
<dbReference type="CDD" id="cd00063">
    <property type="entry name" value="FN3"/>
    <property type="match status" value="1"/>
</dbReference>
<sequence length="1628" mass="175133">MGFLKKLLGGGGGTKQPKIAKDSLASLSTAKILYGLAEGEISGLVDGAKSIKLDDTPLLNDAGKPNFVDEKNQLAVVWDFRSGTNNQDYIKGFPDVSNEINVNVQVKQAIPYVRQISNLNLSAVVVRVSFGALREQKKNGDITGTRVDYRIELAVDGGAYQTIIDTNVSAKTSDKYQRSHRIDLPKAQKNWLIRVTRLTDDSNSDLLSNAMSIEAITEVIDVKLSYPNTAMLGLQYDARTFSSIAKLAVRCRGKIIRVPSNYNAMTRTYTGIWNGTFVSAYSNNPAWVFYDLCLNWRYGLGARLDAGMIDKWGLYEIGRYCDELVDDGKGGREPRFTVNVYLQSQQDAFSVLQSLASIFRAMTYWNGEQVSIAMDAPSEPVYTFSRANVINGEFSYTGTRARDRHTVAKVAWDNPQNEFKTEYEFVRDEAAIAKYGINTLDIGLMGCTSQGQAQRAGLWALKSEQLESRQVSFAVGLDGMLEQIKPSAIIAISDEVFAGRANGGRVVAISSDKRTITLDRNVTAGETLVINNANGQAERRKIGSISGSQVTVDTAFGSPEIQNAWAIDSSDLRLMLFKIISIKQNDDLTHTINALQHEPQKYDAVDKGAYVKPQTYSVIEPDLLNAPKNVAISQSQKEVQGQVVVTMTISWGQVEGAAYYLVEFKKDDGSWVNAGTITGLSLDIEGVYAGIYLARVRAVNAFGDESPTSVSSATQIVGKIGTPPKLVSLTATGKLFAMQLDWVFAQGSGDTNYTEVQVASAPDTNVALLATYAYPTNTATINGLQGGLVQYYRARIVDKFGQASEWTDWARGVVDDDAAKVLDLLNGQITESQLYKDLGEKIDKIEPLGDDLAKEIQERSKAINETTKKLDDAVREQNNAIAQEVENRQIAVSSVSQQLGAEVRNRINALNEVSATVQSEINTRTEQDYLLAQRIDSVIATTDNNTALAQSQINAQADKLSALTGRVDVVAATSDSNTSLIKSEQIARANADEALSQRVDSVFSEVGNNTALIQTQSKTLSDAINTQASRIDGVYAQVNPDMAGSGDLAGNDKKFAGVWSETSARIEGDTALGQRIDQLTAEVGNSLASVRSKTDVTADSVSALASQVNTLSAAVGGNISLVMDNYYTKTMTDSTIASRLEALKSEFVIPELNAKASASAVNDVKTQISYIADKLNIASSKLDGVYAQLNPQMAGDNSELAGNEQISAGVWSEASARIEGDTALGQRIDALNVSVNGNIADIATTNRVLIDADKALAERIDSLTSNYHGNIASIQNQLKSLSDANSSQASSIQTLTASYHTAQSTANDARAKADNAQNAANNANASIQSEAQARADADGALSGRLDTLQATNNDNAAAIRGEAQARADADGALSQRIDTVQSTVGNHTASIQTQQQAINGLNAQYTVRIDNNGRVSGFGLASSPTVSDFAVRADKFYIAPPNGNDKGKTPFVVLSTGQWVDGTYVPAGAYIDRAYIANGSITNAQIKDAAITNAKIGNAEVDTFNIRGQAVSVSTAIVQNDGFRVEQTSEGETSRLYLRTDGVSTSVEFSLIGCNPTGSGSFIVECFVDGRSQGRWNTGGPLGYHASMLFPFLVSTGTGLTEIYIRINCSGIRVRANGYFLKATTLKR</sequence>
<feature type="domain" description="Tip attachment protein J HDII-ins2" evidence="3">
    <location>
        <begin position="96"/>
        <end position="221"/>
    </location>
</feature>
<dbReference type="Gene3D" id="2.60.40.10">
    <property type="entry name" value="Immunoglobulins"/>
    <property type="match status" value="1"/>
</dbReference>
<dbReference type="EMBL" id="LZMZ01000051">
    <property type="protein sequence ID" value="OBX73726.1"/>
    <property type="molecule type" value="Genomic_DNA"/>
</dbReference>
<dbReference type="STRING" id="34059.A9308_00515"/>
<dbReference type="PANTHER" id="PTHR36251:SF2">
    <property type="entry name" value="GIFSY-2 PROPHAGE HOST SPECIFICITY PROTEIN J, PHAGE LAMBDA"/>
    <property type="match status" value="1"/>
</dbReference>
<dbReference type="InterPro" id="IPR036116">
    <property type="entry name" value="FN3_sf"/>
</dbReference>
<dbReference type="RefSeq" id="WP_067238438.1">
    <property type="nucleotide sequence ID" value="NZ_LZMZ01000051.1"/>
</dbReference>
<evidence type="ECO:0000313" key="4">
    <source>
        <dbReference type="EMBL" id="OBX73726.1"/>
    </source>
</evidence>
<evidence type="ECO:0008006" key="6">
    <source>
        <dbReference type="Google" id="ProtNLM"/>
    </source>
</evidence>
<dbReference type="InterPro" id="IPR055385">
    <property type="entry name" value="GpJ_HDII-ins2"/>
</dbReference>
<protein>
    <recommendedName>
        <fullName evidence="6">DUF1983 domain-containing protein</fullName>
    </recommendedName>
</protein>
<evidence type="ECO:0000259" key="2">
    <source>
        <dbReference type="Pfam" id="PF13550"/>
    </source>
</evidence>
<reference evidence="4 5" key="1">
    <citation type="submission" date="2016-06" db="EMBL/GenBank/DDBJ databases">
        <title>Draft genome of Moraxella atlantae CCUG 66109.</title>
        <authorList>
            <person name="Salva-Serra F."/>
            <person name="Engstrom-Jakobsson H."/>
            <person name="Thorell K."/>
            <person name="Gonzales-Siles L."/>
            <person name="Karlsson R."/>
            <person name="Boulund F."/>
            <person name="Engstrand L."/>
            <person name="Kristiansson E."/>
            <person name="Moore E."/>
        </authorList>
    </citation>
    <scope>NUCLEOTIDE SEQUENCE [LARGE SCALE GENOMIC DNA]</scope>
    <source>
        <strain evidence="4 5">CCUG 66109</strain>
    </source>
</reference>